<dbReference type="PRINTS" id="PR00096">
    <property type="entry name" value="GATASE"/>
</dbReference>
<dbReference type="GO" id="GO:0000162">
    <property type="term" value="P:L-tryptophan biosynthetic process"/>
    <property type="evidence" value="ECO:0007669"/>
    <property type="project" value="TreeGrafter"/>
</dbReference>
<name>A0A0J8GU72_9ALTE</name>
<dbReference type="Pfam" id="PF00117">
    <property type="entry name" value="GATase"/>
    <property type="match status" value="1"/>
</dbReference>
<keyword evidence="4" id="KW-1185">Reference proteome</keyword>
<dbReference type="InterPro" id="IPR050472">
    <property type="entry name" value="Anth_synth/Amidotransfase"/>
</dbReference>
<dbReference type="Gene3D" id="3.40.50.880">
    <property type="match status" value="1"/>
</dbReference>
<dbReference type="NCBIfam" id="TIGR00566">
    <property type="entry name" value="trpG_papA"/>
    <property type="match status" value="1"/>
</dbReference>
<accession>A0A0J8GU72</accession>
<keyword evidence="1" id="KW-0315">Glutamine amidotransferase</keyword>
<dbReference type="FunFam" id="3.40.50.880:FF:000003">
    <property type="entry name" value="Anthranilate synthase component II"/>
    <property type="match status" value="1"/>
</dbReference>
<dbReference type="GO" id="GO:0046820">
    <property type="term" value="F:4-amino-4-deoxychorismate synthase activity"/>
    <property type="evidence" value="ECO:0007669"/>
    <property type="project" value="TreeGrafter"/>
</dbReference>
<dbReference type="PATRIC" id="fig|1513271.3.peg.992"/>
<dbReference type="GO" id="GO:0046654">
    <property type="term" value="P:tetrahydrofolate biosynthetic process"/>
    <property type="evidence" value="ECO:0007669"/>
    <property type="project" value="TreeGrafter"/>
</dbReference>
<proteinExistence type="predicted"/>
<dbReference type="CDD" id="cd01743">
    <property type="entry name" value="GATase1_Anthranilate_Synthase"/>
    <property type="match status" value="1"/>
</dbReference>
<dbReference type="SUPFAM" id="SSF52317">
    <property type="entry name" value="Class I glutamine amidotransferase-like"/>
    <property type="match status" value="1"/>
</dbReference>
<evidence type="ECO:0000256" key="1">
    <source>
        <dbReference type="ARBA" id="ARBA00022962"/>
    </source>
</evidence>
<dbReference type="InterPro" id="IPR029062">
    <property type="entry name" value="Class_I_gatase-like"/>
</dbReference>
<dbReference type="STRING" id="1513271.XM47_04785"/>
<dbReference type="PROSITE" id="PS51273">
    <property type="entry name" value="GATASE_TYPE_1"/>
    <property type="match status" value="1"/>
</dbReference>
<dbReference type="PANTHER" id="PTHR43418">
    <property type="entry name" value="MULTIFUNCTIONAL TRYPTOPHAN BIOSYNTHESIS PROTEIN-RELATED"/>
    <property type="match status" value="1"/>
</dbReference>
<dbReference type="PRINTS" id="PR00099">
    <property type="entry name" value="CPSGATASE"/>
</dbReference>
<dbReference type="EC" id="4.1.3.27" evidence="3"/>
<dbReference type="InterPro" id="IPR006221">
    <property type="entry name" value="TrpG/PapA_dom"/>
</dbReference>
<evidence type="ECO:0000313" key="3">
    <source>
        <dbReference type="EMBL" id="KMT66310.1"/>
    </source>
</evidence>
<comment type="caution">
    <text evidence="3">The sequence shown here is derived from an EMBL/GenBank/DDBJ whole genome shotgun (WGS) entry which is preliminary data.</text>
</comment>
<reference evidence="3 4" key="1">
    <citation type="submission" date="2015-04" db="EMBL/GenBank/DDBJ databases">
        <title>Draft Genome Sequence of the Novel Agar-Digesting Marine Bacterium Q1.</title>
        <authorList>
            <person name="Li Y."/>
            <person name="Li D."/>
            <person name="Chen G."/>
            <person name="Du Z."/>
        </authorList>
    </citation>
    <scope>NUCLEOTIDE SEQUENCE [LARGE SCALE GENOMIC DNA]</scope>
    <source>
        <strain evidence="3 4">Q1</strain>
    </source>
</reference>
<dbReference type="RefSeq" id="WP_048690327.1">
    <property type="nucleotide sequence ID" value="NZ_KQ130484.1"/>
</dbReference>
<evidence type="ECO:0000259" key="2">
    <source>
        <dbReference type="Pfam" id="PF00117"/>
    </source>
</evidence>
<evidence type="ECO:0000313" key="4">
    <source>
        <dbReference type="Proteomes" id="UP000037600"/>
    </source>
</evidence>
<dbReference type="PANTHER" id="PTHR43418:SF4">
    <property type="entry name" value="MULTIFUNCTIONAL TRYPTOPHAN BIOSYNTHESIS PROTEIN"/>
    <property type="match status" value="1"/>
</dbReference>
<dbReference type="PRINTS" id="PR00097">
    <property type="entry name" value="ANTSNTHASEII"/>
</dbReference>
<dbReference type="EMBL" id="LAZL01000005">
    <property type="protein sequence ID" value="KMT66310.1"/>
    <property type="molecule type" value="Genomic_DNA"/>
</dbReference>
<protein>
    <submittedName>
        <fullName evidence="3">Anthranilate synthase component II</fullName>
        <ecNumber evidence="3">4.1.3.27</ecNumber>
    </submittedName>
</protein>
<dbReference type="Proteomes" id="UP000037600">
    <property type="component" value="Unassembled WGS sequence"/>
</dbReference>
<dbReference type="OrthoDB" id="9786812at2"/>
<dbReference type="AlphaFoldDB" id="A0A0J8GU72"/>
<gene>
    <name evidence="3" type="ORF">XM47_04785</name>
</gene>
<dbReference type="GO" id="GO:0004049">
    <property type="term" value="F:anthranilate synthase activity"/>
    <property type="evidence" value="ECO:0007669"/>
    <property type="project" value="UniProtKB-EC"/>
</dbReference>
<feature type="domain" description="Glutamine amidotransferase" evidence="2">
    <location>
        <begin position="3"/>
        <end position="188"/>
    </location>
</feature>
<organism evidence="3 4">
    <name type="scientific">Catenovulum maritimum</name>
    <dbReference type="NCBI Taxonomy" id="1513271"/>
    <lineage>
        <taxon>Bacteria</taxon>
        <taxon>Pseudomonadati</taxon>
        <taxon>Pseudomonadota</taxon>
        <taxon>Gammaproteobacteria</taxon>
        <taxon>Alteromonadales</taxon>
        <taxon>Alteromonadaceae</taxon>
        <taxon>Catenovulum</taxon>
    </lineage>
</organism>
<dbReference type="InterPro" id="IPR017926">
    <property type="entry name" value="GATASE"/>
</dbReference>
<keyword evidence="3" id="KW-0456">Lyase</keyword>
<sequence>MLLLIDNYDSFTFNLAHYFEEVGVEVKVVRNDEINIQQIEALAPSHICISPGPCTPNEAGISVDVIKHFAGKTPILGVCLGHQCIAQAFGGKIIKAPKAMHGKTALIEHKGKGLFNEISRDFLVTRYHSLVVETKNLPENLTATAWCYEGVEKILMALESQTQGLYGVQFHPESIMSEFGHKILANFINIKLD</sequence>
<dbReference type="GO" id="GO:0005829">
    <property type="term" value="C:cytosol"/>
    <property type="evidence" value="ECO:0007669"/>
    <property type="project" value="TreeGrafter"/>
</dbReference>